<evidence type="ECO:0000313" key="3">
    <source>
        <dbReference type="Proteomes" id="UP000184241"/>
    </source>
</evidence>
<evidence type="ECO:0000259" key="1">
    <source>
        <dbReference type="PROSITE" id="PS51379"/>
    </source>
</evidence>
<dbReference type="InterPro" id="IPR017896">
    <property type="entry name" value="4Fe4S_Fe-S-bd"/>
</dbReference>
<dbReference type="Gene3D" id="3.30.70.20">
    <property type="match status" value="1"/>
</dbReference>
<accession>A0A1M5YEC3</accession>
<dbReference type="SUPFAM" id="SSF54862">
    <property type="entry name" value="4Fe-4S ferredoxins"/>
    <property type="match status" value="1"/>
</dbReference>
<dbReference type="SUPFAM" id="SSF53920">
    <property type="entry name" value="Fe-only hydrogenase"/>
    <property type="match status" value="1"/>
</dbReference>
<dbReference type="Gene3D" id="3.40.950.10">
    <property type="entry name" value="Fe-only Hydrogenase (Larger Subunit), Chain L, domain 3"/>
    <property type="match status" value="1"/>
</dbReference>
<dbReference type="AlphaFoldDB" id="A0A1M5YEC3"/>
<reference evidence="2 3" key="1">
    <citation type="submission" date="2016-11" db="EMBL/GenBank/DDBJ databases">
        <authorList>
            <person name="Jaros S."/>
            <person name="Januszkiewicz K."/>
            <person name="Wedrychowicz H."/>
        </authorList>
    </citation>
    <scope>NUCLEOTIDE SEQUENCE [LARGE SCALE GENOMIC DNA]</scope>
    <source>
        <strain evidence="2 3">DSM 6191</strain>
    </source>
</reference>
<protein>
    <submittedName>
        <fullName evidence="2">Ferredoxin hydrogenase</fullName>
    </submittedName>
</protein>
<organism evidence="2 3">
    <name type="scientific">Clostridium intestinale DSM 6191</name>
    <dbReference type="NCBI Taxonomy" id="1121320"/>
    <lineage>
        <taxon>Bacteria</taxon>
        <taxon>Bacillati</taxon>
        <taxon>Bacillota</taxon>
        <taxon>Clostridia</taxon>
        <taxon>Eubacteriales</taxon>
        <taxon>Clostridiaceae</taxon>
        <taxon>Clostridium</taxon>
    </lineage>
</organism>
<feature type="domain" description="4Fe-4S ferredoxin-type" evidence="1">
    <location>
        <begin position="111"/>
        <end position="141"/>
    </location>
</feature>
<dbReference type="InterPro" id="IPR004108">
    <property type="entry name" value="Fe_hydrogenase_lsu_C"/>
</dbReference>
<dbReference type="InterPro" id="IPR050340">
    <property type="entry name" value="Cytosolic_Fe-S_CAF"/>
</dbReference>
<dbReference type="RefSeq" id="WP_073018944.1">
    <property type="nucleotide sequence ID" value="NZ_FQXU01000006.1"/>
</dbReference>
<dbReference type="InterPro" id="IPR009016">
    <property type="entry name" value="Fe_hydrogenase"/>
</dbReference>
<dbReference type="EMBL" id="FQXU01000006">
    <property type="protein sequence ID" value="SHI10208.1"/>
    <property type="molecule type" value="Genomic_DNA"/>
</dbReference>
<dbReference type="PANTHER" id="PTHR11615">
    <property type="entry name" value="NITRATE, FORMATE, IRON DEHYDROGENASE"/>
    <property type="match status" value="1"/>
</dbReference>
<dbReference type="Pfam" id="PF02906">
    <property type="entry name" value="Fe_hyd_lg_C"/>
    <property type="match status" value="1"/>
</dbReference>
<gene>
    <name evidence="2" type="ORF">SAMN02745941_01911</name>
</gene>
<sequence>MKKIYEDLFKELVKSYYDGNFNSTLENIMNSPNFDKIEAMSVISSLCGVEVKADENFIYNLKKAITNYKVREKIIEKVSSCSRDCTSEAGEKTKCQTACPFDAILDDPIKGTTYIDTDLCTDCGICVEACDSGKFIDRIEFIPIIDLLKKNKKVIAAVAPAISGQWGSDVTMDQYRAAFIKMGFSDMIEVAFTADMLTIKEAVEFNHHVNKDGDIMITSCCCPMWVGMLKKVYHDLVKDVSPSVSPMIAAGRVLKDLNPDVKVVFIGPCIAKKSEARDKDISDAIDYVLTFEELKGIFEVLDIRPNELQGIPSIEYASRGGRLYARTGGVSIAVSEAVEELFPEKHIKLKTAQANGVKECKEILEKAKSGELDANFIEGMGCVGGCVGGPKALIPKVHGKTSVDEFAYNSAVKVATHSDIMKEVLSKVGIDSLDDFKSKEKIKIFEREFS</sequence>
<dbReference type="Pfam" id="PF00037">
    <property type="entry name" value="Fer4"/>
    <property type="match status" value="1"/>
</dbReference>
<dbReference type="PROSITE" id="PS51379">
    <property type="entry name" value="4FE4S_FER_2"/>
    <property type="match status" value="1"/>
</dbReference>
<proteinExistence type="predicted"/>
<dbReference type="Proteomes" id="UP000184241">
    <property type="component" value="Unassembled WGS sequence"/>
</dbReference>
<evidence type="ECO:0000313" key="2">
    <source>
        <dbReference type="EMBL" id="SHI10208.1"/>
    </source>
</evidence>
<name>A0A1M5YEC3_9CLOT</name>